<dbReference type="eggNOG" id="KOG0017">
    <property type="taxonomic scope" value="Eukaryota"/>
</dbReference>
<reference evidence="4" key="2">
    <citation type="submission" date="2015-02" db="UniProtKB">
        <authorList>
            <consortium name="EnsemblMetazoa"/>
        </authorList>
    </citation>
    <scope>IDENTIFICATION</scope>
</reference>
<dbReference type="Pfam" id="PF17921">
    <property type="entry name" value="Integrase_H2C2"/>
    <property type="match status" value="1"/>
</dbReference>
<dbReference type="PANTHER" id="PTHR37984">
    <property type="entry name" value="PROTEIN CBG26694"/>
    <property type="match status" value="1"/>
</dbReference>
<dbReference type="Proteomes" id="UP000014500">
    <property type="component" value="Unassembled WGS sequence"/>
</dbReference>
<evidence type="ECO:0000256" key="2">
    <source>
        <dbReference type="SAM" id="MobiDB-lite"/>
    </source>
</evidence>
<dbReference type="FunFam" id="1.10.340.70:FF:000001">
    <property type="entry name" value="Retrovirus-related Pol polyprotein from transposon gypsy-like Protein"/>
    <property type="match status" value="1"/>
</dbReference>
<dbReference type="EC" id="2.7.7.49" evidence="1"/>
<keyword evidence="5" id="KW-1185">Reference proteome</keyword>
<feature type="compositionally biased region" description="Polar residues" evidence="2">
    <location>
        <begin position="117"/>
        <end position="137"/>
    </location>
</feature>
<dbReference type="HOGENOM" id="CLU_000384_29_3_1"/>
<feature type="domain" description="Integrase zinc-binding" evidence="3">
    <location>
        <begin position="36"/>
        <end position="95"/>
    </location>
</feature>
<dbReference type="PhylomeDB" id="T1IR46"/>
<name>T1IR46_STRMM</name>
<evidence type="ECO:0000259" key="3">
    <source>
        <dbReference type="Pfam" id="PF17921"/>
    </source>
</evidence>
<proteinExistence type="predicted"/>
<organism evidence="4 5">
    <name type="scientific">Strigamia maritima</name>
    <name type="common">European centipede</name>
    <name type="synonym">Geophilus maritimus</name>
    <dbReference type="NCBI Taxonomy" id="126957"/>
    <lineage>
        <taxon>Eukaryota</taxon>
        <taxon>Metazoa</taxon>
        <taxon>Ecdysozoa</taxon>
        <taxon>Arthropoda</taxon>
        <taxon>Myriapoda</taxon>
        <taxon>Chilopoda</taxon>
        <taxon>Pleurostigmophora</taxon>
        <taxon>Geophilomorpha</taxon>
        <taxon>Linotaeniidae</taxon>
        <taxon>Strigamia</taxon>
    </lineage>
</organism>
<evidence type="ECO:0000313" key="4">
    <source>
        <dbReference type="EnsemblMetazoa" id="SMAR003530-PA"/>
    </source>
</evidence>
<protein>
    <recommendedName>
        <fullName evidence="1">RNA-directed DNA polymerase</fullName>
        <ecNumber evidence="1">2.7.7.49</ecNumber>
    </recommendedName>
</protein>
<dbReference type="InterPro" id="IPR050951">
    <property type="entry name" value="Retrovirus_Pol_polyprotein"/>
</dbReference>
<sequence length="137" mass="15833">MCDHAEGGDEYSMIVKFHPTFEKELNDSGAGFKAFIPSSLIRRIIFVCHGHPLSGHAGISKTLARAMQLYFWSRMRKDVRKYVRGCLHCQQYKPPNKRSRAAPYQPQSMRTHGRRYVSTSWDPNQWPTNKRSGSWSS</sequence>
<accession>T1IR46</accession>
<feature type="region of interest" description="Disordered" evidence="2">
    <location>
        <begin position="94"/>
        <end position="137"/>
    </location>
</feature>
<dbReference type="PANTHER" id="PTHR37984:SF5">
    <property type="entry name" value="PROTEIN NYNRIN-LIKE"/>
    <property type="match status" value="1"/>
</dbReference>
<dbReference type="InterPro" id="IPR041588">
    <property type="entry name" value="Integrase_H2C2"/>
</dbReference>
<dbReference type="AlphaFoldDB" id="T1IR46"/>
<evidence type="ECO:0000313" key="5">
    <source>
        <dbReference type="Proteomes" id="UP000014500"/>
    </source>
</evidence>
<dbReference type="Gene3D" id="1.10.340.70">
    <property type="match status" value="1"/>
</dbReference>
<dbReference type="EMBL" id="JH431330">
    <property type="status" value="NOT_ANNOTATED_CDS"/>
    <property type="molecule type" value="Genomic_DNA"/>
</dbReference>
<reference evidence="5" key="1">
    <citation type="submission" date="2011-05" db="EMBL/GenBank/DDBJ databases">
        <authorList>
            <person name="Richards S.R."/>
            <person name="Qu J."/>
            <person name="Jiang H."/>
            <person name="Jhangiani S.N."/>
            <person name="Agravi P."/>
            <person name="Goodspeed R."/>
            <person name="Gross S."/>
            <person name="Mandapat C."/>
            <person name="Jackson L."/>
            <person name="Mathew T."/>
            <person name="Pu L."/>
            <person name="Thornton R."/>
            <person name="Saada N."/>
            <person name="Wilczek-Boney K.B."/>
            <person name="Lee S."/>
            <person name="Kovar C."/>
            <person name="Wu Y."/>
            <person name="Scherer S.E."/>
            <person name="Worley K.C."/>
            <person name="Muzny D.M."/>
            <person name="Gibbs R."/>
        </authorList>
    </citation>
    <scope>NUCLEOTIDE SEQUENCE</scope>
    <source>
        <strain evidence="5">Brora</strain>
    </source>
</reference>
<dbReference type="GO" id="GO:0003964">
    <property type="term" value="F:RNA-directed DNA polymerase activity"/>
    <property type="evidence" value="ECO:0007669"/>
    <property type="project" value="UniProtKB-EC"/>
</dbReference>
<dbReference type="EnsemblMetazoa" id="SMAR003530-RA">
    <property type="protein sequence ID" value="SMAR003530-PA"/>
    <property type="gene ID" value="SMAR003530"/>
</dbReference>
<evidence type="ECO:0000256" key="1">
    <source>
        <dbReference type="ARBA" id="ARBA00012493"/>
    </source>
</evidence>